<dbReference type="AlphaFoldDB" id="T1L4E8"/>
<feature type="region of interest" description="Disordered" evidence="6">
    <location>
        <begin position="311"/>
        <end position="376"/>
    </location>
</feature>
<dbReference type="EnsemblMetazoa" id="tetur38g00540.1">
    <property type="protein sequence ID" value="tetur38g00540.1"/>
    <property type="gene ID" value="tetur38g00540"/>
</dbReference>
<evidence type="ECO:0000313" key="9">
    <source>
        <dbReference type="EnsemblMetazoa" id="tetur38g00540.1"/>
    </source>
</evidence>
<keyword evidence="5 7" id="KW-0472">Membrane</keyword>
<comment type="similarity">
    <text evidence="2">Belongs to the G-protein coupled receptor 1 family.</text>
</comment>
<organism evidence="9 10">
    <name type="scientific">Tetranychus urticae</name>
    <name type="common">Two-spotted spider mite</name>
    <dbReference type="NCBI Taxonomy" id="32264"/>
    <lineage>
        <taxon>Eukaryota</taxon>
        <taxon>Metazoa</taxon>
        <taxon>Ecdysozoa</taxon>
        <taxon>Arthropoda</taxon>
        <taxon>Chelicerata</taxon>
        <taxon>Arachnida</taxon>
        <taxon>Acari</taxon>
        <taxon>Acariformes</taxon>
        <taxon>Trombidiformes</taxon>
        <taxon>Prostigmata</taxon>
        <taxon>Eleutherengona</taxon>
        <taxon>Raphignathae</taxon>
        <taxon>Tetranychoidea</taxon>
        <taxon>Tetranychidae</taxon>
        <taxon>Tetranychus</taxon>
    </lineage>
</organism>
<feature type="transmembrane region" description="Helical" evidence="7">
    <location>
        <begin position="383"/>
        <end position="408"/>
    </location>
</feature>
<evidence type="ECO:0000259" key="8">
    <source>
        <dbReference type="PROSITE" id="PS50262"/>
    </source>
</evidence>
<evidence type="ECO:0000256" key="4">
    <source>
        <dbReference type="ARBA" id="ARBA00022989"/>
    </source>
</evidence>
<protein>
    <recommendedName>
        <fullName evidence="8">G-protein coupled receptors family 1 profile domain-containing protein</fullName>
    </recommendedName>
</protein>
<feature type="compositionally biased region" description="Low complexity" evidence="6">
    <location>
        <begin position="264"/>
        <end position="282"/>
    </location>
</feature>
<dbReference type="InterPro" id="IPR053219">
    <property type="entry name" value="GPCR_Dmsr-1"/>
</dbReference>
<feature type="transmembrane region" description="Helical" evidence="7">
    <location>
        <begin position="423"/>
        <end position="442"/>
    </location>
</feature>
<dbReference type="Gene3D" id="1.20.1070.10">
    <property type="entry name" value="Rhodopsin 7-helix transmembrane proteins"/>
    <property type="match status" value="2"/>
</dbReference>
<dbReference type="PANTHER" id="PTHR46273">
    <property type="entry name" value="MYOSUPPRESSIN RECEPTOR 1, ISOFORM B-RELATED"/>
    <property type="match status" value="1"/>
</dbReference>
<comment type="subcellular location">
    <subcellularLocation>
        <location evidence="1">Membrane</location>
    </subcellularLocation>
</comment>
<dbReference type="InterPro" id="IPR017452">
    <property type="entry name" value="GPCR_Rhodpsn_7TM"/>
</dbReference>
<feature type="transmembrane region" description="Helical" evidence="7">
    <location>
        <begin position="76"/>
        <end position="95"/>
    </location>
</feature>
<dbReference type="SUPFAM" id="SSF81321">
    <property type="entry name" value="Family A G protein-coupled receptor-like"/>
    <property type="match status" value="1"/>
</dbReference>
<evidence type="ECO:0000256" key="3">
    <source>
        <dbReference type="ARBA" id="ARBA00022692"/>
    </source>
</evidence>
<dbReference type="PRINTS" id="PR00237">
    <property type="entry name" value="GPCRRHODOPSN"/>
</dbReference>
<feature type="transmembrane region" description="Helical" evidence="7">
    <location>
        <begin position="163"/>
        <end position="183"/>
    </location>
</feature>
<evidence type="ECO:0000256" key="7">
    <source>
        <dbReference type="SAM" id="Phobius"/>
    </source>
</evidence>
<evidence type="ECO:0000313" key="10">
    <source>
        <dbReference type="Proteomes" id="UP000015104"/>
    </source>
</evidence>
<keyword evidence="3 7" id="KW-0812">Transmembrane</keyword>
<dbReference type="EMBL" id="CAEY01001080">
    <property type="status" value="NOT_ANNOTATED_CDS"/>
    <property type="molecule type" value="Genomic_DNA"/>
</dbReference>
<dbReference type="PROSITE" id="PS50262">
    <property type="entry name" value="G_PROTEIN_RECEP_F1_2"/>
    <property type="match status" value="1"/>
</dbReference>
<gene>
    <name evidence="9" type="primary">107370176</name>
</gene>
<name>T1L4E8_TETUR</name>
<dbReference type="InterPro" id="IPR000276">
    <property type="entry name" value="GPCR_Rhodpsn"/>
</dbReference>
<dbReference type="EMBL" id="CAEY01001083">
    <property type="status" value="NOT_ANNOTATED_CDS"/>
    <property type="molecule type" value="Genomic_DNA"/>
</dbReference>
<dbReference type="CDD" id="cd14978">
    <property type="entry name" value="7tmA_FMRFamide_R-like"/>
    <property type="match status" value="1"/>
</dbReference>
<feature type="transmembrane region" description="Helical" evidence="7">
    <location>
        <begin position="42"/>
        <end position="64"/>
    </location>
</feature>
<dbReference type="Pfam" id="PF10324">
    <property type="entry name" value="7TM_GPCR_Srw"/>
    <property type="match status" value="2"/>
</dbReference>
<sequence length="493" mass="56328">MDKPLSESPFLNYSDYPSSYLDFNETFTETIFFNFKEFYAPIHGYLSLVVCLFGLVANVLNIIVLTRKNMVSPTNAILTGLAVADMLVMVDYIPFSIHNHIRHEQPPTELYSYPWTVFTFFHAHFSVVFHSISTWLTILLAVWRLLSVSYPTRSRTWFTMRSAIISIISIYLIVPIFCIPMYLSFTISPVEDTIGIYYRIDWSELSLKNDKFLKNLNFWVFSVGTKLVPCILLTYFSLAIIKILIEADKRKARLRSSYNNNSKPDLLTPTATGTGTTINDNTNDSRRWSCSPACDPASTINEATNKIELCQSKKMNNKSKRGSASTGSQLDNNNLTNSSQQQHLLHPDYPHNNPSPQHQHHHHSHHHNHHHESSQAHDRTTRLLLAVLLIFLLTELPGGILIVLSVFLGENFFQTVYSPLGDLLDILALINSAINFILYCTMSRQFRITFRKIFCQIGDNEETDILASRHNVIVNKSANHVIYRNGKSEVTFV</sequence>
<dbReference type="KEGG" id="tut:107370176"/>
<dbReference type="SMART" id="SM01381">
    <property type="entry name" value="7TM_GPCR_Srsx"/>
    <property type="match status" value="1"/>
</dbReference>
<reference evidence="9" key="2">
    <citation type="submission" date="2015-06" db="UniProtKB">
        <authorList>
            <consortium name="EnsemblMetazoa"/>
        </authorList>
    </citation>
    <scope>IDENTIFICATION</scope>
</reference>
<dbReference type="InterPro" id="IPR019427">
    <property type="entry name" value="7TM_GPCR_serpentine_rcpt_Srw"/>
</dbReference>
<feature type="compositionally biased region" description="Basic residues" evidence="6">
    <location>
        <begin position="358"/>
        <end position="370"/>
    </location>
</feature>
<evidence type="ECO:0000256" key="5">
    <source>
        <dbReference type="ARBA" id="ARBA00023136"/>
    </source>
</evidence>
<feature type="region of interest" description="Disordered" evidence="6">
    <location>
        <begin position="263"/>
        <end position="287"/>
    </location>
</feature>
<feature type="transmembrane region" description="Helical" evidence="7">
    <location>
        <begin position="115"/>
        <end position="142"/>
    </location>
</feature>
<proteinExistence type="inferred from homology"/>
<dbReference type="GO" id="GO:0008528">
    <property type="term" value="F:G protein-coupled peptide receptor activity"/>
    <property type="evidence" value="ECO:0007669"/>
    <property type="project" value="InterPro"/>
</dbReference>
<dbReference type="OrthoDB" id="5864054at2759"/>
<dbReference type="GO" id="GO:0005886">
    <property type="term" value="C:plasma membrane"/>
    <property type="evidence" value="ECO:0007669"/>
    <property type="project" value="TreeGrafter"/>
</dbReference>
<keyword evidence="10" id="KW-1185">Reference proteome</keyword>
<dbReference type="PANTHER" id="PTHR46273:SF4">
    <property type="entry name" value="AT19640P"/>
    <property type="match status" value="1"/>
</dbReference>
<feature type="transmembrane region" description="Helical" evidence="7">
    <location>
        <begin position="218"/>
        <end position="245"/>
    </location>
</feature>
<feature type="domain" description="G-protein coupled receptors family 1 profile" evidence="8">
    <location>
        <begin position="57"/>
        <end position="439"/>
    </location>
</feature>
<dbReference type="Proteomes" id="UP000015104">
    <property type="component" value="Unassembled WGS sequence"/>
</dbReference>
<evidence type="ECO:0000256" key="1">
    <source>
        <dbReference type="ARBA" id="ARBA00004370"/>
    </source>
</evidence>
<dbReference type="EMBL" id="CAEY01001081">
    <property type="status" value="NOT_ANNOTATED_CDS"/>
    <property type="molecule type" value="Genomic_DNA"/>
</dbReference>
<accession>T1L4E8</accession>
<dbReference type="eggNOG" id="ENOG502RFAV">
    <property type="taxonomic scope" value="Eukaryota"/>
</dbReference>
<evidence type="ECO:0000256" key="6">
    <source>
        <dbReference type="SAM" id="MobiDB-lite"/>
    </source>
</evidence>
<dbReference type="STRING" id="32264.T1L4E8"/>
<reference evidence="10" key="1">
    <citation type="submission" date="2011-08" db="EMBL/GenBank/DDBJ databases">
        <authorList>
            <person name="Rombauts S."/>
        </authorList>
    </citation>
    <scope>NUCLEOTIDE SEQUENCE</scope>
    <source>
        <strain evidence="10">London</strain>
    </source>
</reference>
<feature type="compositionally biased region" description="Polar residues" evidence="6">
    <location>
        <begin position="322"/>
        <end position="343"/>
    </location>
</feature>
<keyword evidence="4 7" id="KW-1133">Transmembrane helix</keyword>
<dbReference type="EMBL" id="CAEY01001082">
    <property type="status" value="NOT_ANNOTATED_CDS"/>
    <property type="molecule type" value="Genomic_DNA"/>
</dbReference>
<evidence type="ECO:0000256" key="2">
    <source>
        <dbReference type="ARBA" id="ARBA00010663"/>
    </source>
</evidence>
<dbReference type="HOGENOM" id="CLU_009579_24_4_1"/>
<dbReference type="OMA" id="KLSYGWA"/>